<dbReference type="OrthoDB" id="5297564at2"/>
<sequence length="342" mass="38034">MKRVWGILFFTLFLTGFSFTQETANQKPEQALTQFERDYVLLKGGQFEFEENFTYTYYSANQIFLESFAILDPVFLTLGKFGIQTAKRNIFINTFMLRYGIRDNFQAEVSLPIVYRYDMVGVPTGTGQSTGDKHMERFGFGDVALGVSFQPVKETVSRPAVILNLGVKTKTGKSPFDIDPNNDVPTGTGYYSVRAGINLIKGVDPVVVFGGLGYIYNIKEKVNKTVKSDLNGDGDTEDEGETGFLKYVYPGDTINLSLGMAYAISYTFSLSTQFIQNYTLSTYIDNGTGKKRVQNSTLNSALFKFGAGMAVSPSVPVSFAVYIGLTEDAPDYMVELRIPIKF</sequence>
<feature type="chain" id="PRO_5019753125" evidence="1">
    <location>
        <begin position="21"/>
        <end position="342"/>
    </location>
</feature>
<feature type="signal peptide" evidence="1">
    <location>
        <begin position="1"/>
        <end position="20"/>
    </location>
</feature>
<evidence type="ECO:0000256" key="1">
    <source>
        <dbReference type="SAM" id="SignalP"/>
    </source>
</evidence>
<evidence type="ECO:0000313" key="2">
    <source>
        <dbReference type="EMBL" id="RLJ70092.1"/>
    </source>
</evidence>
<name>A0A497XSI0_9AQUI</name>
<keyword evidence="3" id="KW-1185">Reference proteome</keyword>
<accession>A0A497XSI0</accession>
<proteinExistence type="predicted"/>
<dbReference type="InterPro" id="IPR025737">
    <property type="entry name" value="FApF"/>
</dbReference>
<protein>
    <submittedName>
        <fullName evidence="2">Outer membrane putative beta-barrel porin/alpha-amylase</fullName>
    </submittedName>
</protein>
<keyword evidence="1" id="KW-0732">Signal</keyword>
<dbReference type="Pfam" id="PF13557">
    <property type="entry name" value="Phenol_MetA_deg"/>
    <property type="match status" value="1"/>
</dbReference>
<evidence type="ECO:0000313" key="3">
    <source>
        <dbReference type="Proteomes" id="UP000267841"/>
    </source>
</evidence>
<reference evidence="2 3" key="1">
    <citation type="submission" date="2018-10" db="EMBL/GenBank/DDBJ databases">
        <title>Genomic Encyclopedia of Archaeal and Bacterial Type Strains, Phase II (KMG-II): from individual species to whole genera.</title>
        <authorList>
            <person name="Goeker M."/>
        </authorList>
    </citation>
    <scope>NUCLEOTIDE SEQUENCE [LARGE SCALE GENOMIC DNA]</scope>
    <source>
        <strain evidence="2 3">DSM 16510</strain>
    </source>
</reference>
<dbReference type="EMBL" id="RCCJ01000001">
    <property type="protein sequence ID" value="RLJ70092.1"/>
    <property type="molecule type" value="Genomic_DNA"/>
</dbReference>
<dbReference type="AlphaFoldDB" id="A0A497XSI0"/>
<organism evidence="2 3">
    <name type="scientific">Hydrogenivirga caldilitoris</name>
    <dbReference type="NCBI Taxonomy" id="246264"/>
    <lineage>
        <taxon>Bacteria</taxon>
        <taxon>Pseudomonadati</taxon>
        <taxon>Aquificota</taxon>
        <taxon>Aquificia</taxon>
        <taxon>Aquificales</taxon>
        <taxon>Aquificaceae</taxon>
        <taxon>Hydrogenivirga</taxon>
    </lineage>
</organism>
<dbReference type="RefSeq" id="WP_121009199.1">
    <property type="nucleotide sequence ID" value="NZ_RCCJ01000001.1"/>
</dbReference>
<comment type="caution">
    <text evidence="2">The sequence shown here is derived from an EMBL/GenBank/DDBJ whole genome shotgun (WGS) entry which is preliminary data.</text>
</comment>
<gene>
    <name evidence="2" type="ORF">BCF55_0356</name>
</gene>
<dbReference type="Proteomes" id="UP000267841">
    <property type="component" value="Unassembled WGS sequence"/>
</dbReference>